<evidence type="ECO:0000256" key="5">
    <source>
        <dbReference type="ARBA" id="ARBA00023134"/>
    </source>
</evidence>
<dbReference type="InterPro" id="IPR011025">
    <property type="entry name" value="GproteinA_insert"/>
</dbReference>
<evidence type="ECO:0000256" key="1">
    <source>
        <dbReference type="ARBA" id="ARBA00022707"/>
    </source>
</evidence>
<evidence type="ECO:0000256" key="6">
    <source>
        <dbReference type="ARBA" id="ARBA00023139"/>
    </source>
</evidence>
<comment type="caution">
    <text evidence="11">The sequence shown here is derived from an EMBL/GenBank/DDBJ whole genome shotgun (WGS) entry which is preliminary data.</text>
</comment>
<keyword evidence="3 9" id="KW-0547">Nucleotide-binding</keyword>
<feature type="binding site" evidence="9">
    <location>
        <begin position="203"/>
        <end position="207"/>
    </location>
    <ligand>
        <name>GTP</name>
        <dbReference type="ChEBI" id="CHEBI:37565"/>
    </ligand>
</feature>
<dbReference type="Proteomes" id="UP001146793">
    <property type="component" value="Unassembled WGS sequence"/>
</dbReference>
<feature type="binding site" evidence="10">
    <location>
        <position position="184"/>
    </location>
    <ligand>
        <name>Mg(2+)</name>
        <dbReference type="ChEBI" id="CHEBI:18420"/>
    </ligand>
</feature>
<dbReference type="InterPro" id="IPR001019">
    <property type="entry name" value="Gprotein_alpha_su"/>
</dbReference>
<dbReference type="SMART" id="SM00275">
    <property type="entry name" value="G_alpha"/>
    <property type="match status" value="1"/>
</dbReference>
<dbReference type="Gene3D" id="1.10.400.10">
    <property type="entry name" value="GI Alpha 1, domain 2-like"/>
    <property type="match status" value="1"/>
</dbReference>
<dbReference type="PANTHER" id="PTHR10218">
    <property type="entry name" value="GTP-BINDING PROTEIN ALPHA SUBUNIT"/>
    <property type="match status" value="1"/>
</dbReference>
<name>A0AAV7ZKR8_9EUKA</name>
<evidence type="ECO:0000256" key="10">
    <source>
        <dbReference type="PIRSR" id="PIRSR601019-2"/>
    </source>
</evidence>
<keyword evidence="4 10" id="KW-0460">Magnesium</keyword>
<keyword evidence="5 9" id="KW-0342">GTP-binding</keyword>
<feature type="binding site" evidence="10">
    <location>
        <position position="52"/>
    </location>
    <ligand>
        <name>Mg(2+)</name>
        <dbReference type="ChEBI" id="CHEBI:18420"/>
    </ligand>
</feature>
<accession>A0AAV7ZKR8</accession>
<dbReference type="GO" id="GO:0005737">
    <property type="term" value="C:cytoplasm"/>
    <property type="evidence" value="ECO:0007669"/>
    <property type="project" value="TreeGrafter"/>
</dbReference>
<reference evidence="11" key="1">
    <citation type="submission" date="2022-08" db="EMBL/GenBank/DDBJ databases">
        <title>Novel sulphate-reducing endosymbionts in the free-living metamonad Anaeramoeba.</title>
        <authorList>
            <person name="Jerlstrom-Hultqvist J."/>
            <person name="Cepicka I."/>
            <person name="Gallot-Lavallee L."/>
            <person name="Salas-Leiva D."/>
            <person name="Curtis B.A."/>
            <person name="Zahonova K."/>
            <person name="Pipaliya S."/>
            <person name="Dacks J."/>
            <person name="Roger A.J."/>
        </authorList>
    </citation>
    <scope>NUCLEOTIDE SEQUENCE</scope>
    <source>
        <strain evidence="11">Busselton2</strain>
    </source>
</reference>
<evidence type="ECO:0000256" key="2">
    <source>
        <dbReference type="ARBA" id="ARBA00022723"/>
    </source>
</evidence>
<dbReference type="GO" id="GO:0005834">
    <property type="term" value="C:heterotrimeric G-protein complex"/>
    <property type="evidence" value="ECO:0007669"/>
    <property type="project" value="TreeGrafter"/>
</dbReference>
<dbReference type="EMBL" id="JANTQA010000026">
    <property type="protein sequence ID" value="KAJ3442613.1"/>
    <property type="molecule type" value="Genomic_DNA"/>
</dbReference>
<dbReference type="GO" id="GO:0007188">
    <property type="term" value="P:adenylate cyclase-modulating G protein-coupled receptor signaling pathway"/>
    <property type="evidence" value="ECO:0007669"/>
    <property type="project" value="TreeGrafter"/>
</dbReference>
<evidence type="ECO:0000256" key="8">
    <source>
        <dbReference type="ARBA" id="ARBA00023288"/>
    </source>
</evidence>
<keyword evidence="7" id="KW-0807">Transducer</keyword>
<dbReference type="GO" id="GO:0003924">
    <property type="term" value="F:GTPase activity"/>
    <property type="evidence" value="ECO:0007669"/>
    <property type="project" value="InterPro"/>
</dbReference>
<dbReference type="PRINTS" id="PR00318">
    <property type="entry name" value="GPROTEINA"/>
</dbReference>
<protein>
    <submittedName>
        <fullName evidence="11">Guanine nucleotide-binding protein g(O) subunit alpha</fullName>
    </submittedName>
</protein>
<dbReference type="AlphaFoldDB" id="A0AAV7ZKR8"/>
<dbReference type="CDD" id="cd00066">
    <property type="entry name" value="G-alpha"/>
    <property type="match status" value="1"/>
</dbReference>
<dbReference type="FunFam" id="3.40.50.300:FF:003800">
    <property type="entry name" value="Guanine nucleotide-binding protein G(k) subunit alpha"/>
    <property type="match status" value="1"/>
</dbReference>
<feature type="binding site" evidence="9">
    <location>
        <begin position="272"/>
        <end position="275"/>
    </location>
    <ligand>
        <name>GTP</name>
        <dbReference type="ChEBI" id="CHEBI:37565"/>
    </ligand>
</feature>
<keyword evidence="8" id="KW-0449">Lipoprotein</keyword>
<keyword evidence="2 10" id="KW-0479">Metal-binding</keyword>
<evidence type="ECO:0000256" key="4">
    <source>
        <dbReference type="ARBA" id="ARBA00022842"/>
    </source>
</evidence>
<dbReference type="PANTHER" id="PTHR10218:SF302">
    <property type="entry name" value="GUANINE NUCLEOTIDE-BINDING PROTEIN ALPHA-5 SUBUNIT"/>
    <property type="match status" value="1"/>
</dbReference>
<dbReference type="GO" id="GO:0046872">
    <property type="term" value="F:metal ion binding"/>
    <property type="evidence" value="ECO:0007669"/>
    <property type="project" value="UniProtKB-KW"/>
</dbReference>
<sequence length="354" mass="41965">MGNSKTKKEKKKRKEIELKNHQIIEKQLRTEQYQEDVEMKMLLLGTGDSGKSTFLKQMKFLYSGGFSFHECQTFRKAIRMGCVEYTKILLQTLRTFDLDLRKDNIQNMQDFFGLVKEKPHTFTPEIAQLIKILWEDTAMKKCFQQRHKFQLPASAGYFLDRITEIGDEYYKPNKNDILFCRIPTTGVKELKIEINGYTWKLVDVGGQRNERRKWVHYFDDVDILIFVIALDGYAEKLFENHLFNRMTESISVFGEIVNNSYFRKKDLVILFNKIDIFQQNLTKIPIKQAFPEYKGKNTYEEGSQFFKEKFLKCLIKKNQNVSSYNTCGIETDIMKNVFEEIKKSLREKYIKMVC</sequence>
<gene>
    <name evidence="11" type="ORF">M0812_12352</name>
</gene>
<dbReference type="GO" id="GO:0001664">
    <property type="term" value="F:G protein-coupled receptor binding"/>
    <property type="evidence" value="ECO:0007669"/>
    <property type="project" value="TreeGrafter"/>
</dbReference>
<dbReference type="PROSITE" id="PS51882">
    <property type="entry name" value="G_ALPHA"/>
    <property type="match status" value="1"/>
</dbReference>
<evidence type="ECO:0000313" key="12">
    <source>
        <dbReference type="Proteomes" id="UP001146793"/>
    </source>
</evidence>
<dbReference type="SUPFAM" id="SSF47895">
    <property type="entry name" value="Transducin (alpha subunit), insertion domain"/>
    <property type="match status" value="1"/>
</dbReference>
<evidence type="ECO:0000313" key="11">
    <source>
        <dbReference type="EMBL" id="KAJ3442613.1"/>
    </source>
</evidence>
<keyword evidence="6" id="KW-0564">Palmitate</keyword>
<organism evidence="11 12">
    <name type="scientific">Anaeramoeba flamelloides</name>
    <dbReference type="NCBI Taxonomy" id="1746091"/>
    <lineage>
        <taxon>Eukaryota</taxon>
        <taxon>Metamonada</taxon>
        <taxon>Anaeramoebidae</taxon>
        <taxon>Anaeramoeba</taxon>
    </lineage>
</organism>
<evidence type="ECO:0000256" key="7">
    <source>
        <dbReference type="ARBA" id="ARBA00023224"/>
    </source>
</evidence>
<dbReference type="Gene3D" id="3.40.50.300">
    <property type="entry name" value="P-loop containing nucleotide triphosphate hydrolases"/>
    <property type="match status" value="1"/>
</dbReference>
<evidence type="ECO:0000256" key="3">
    <source>
        <dbReference type="ARBA" id="ARBA00022741"/>
    </source>
</evidence>
<dbReference type="SUPFAM" id="SSF52540">
    <property type="entry name" value="P-loop containing nucleoside triphosphate hydrolases"/>
    <property type="match status" value="1"/>
</dbReference>
<dbReference type="GO" id="GO:0005525">
    <property type="term" value="F:GTP binding"/>
    <property type="evidence" value="ECO:0007669"/>
    <property type="project" value="UniProtKB-KW"/>
</dbReference>
<feature type="binding site" evidence="9">
    <location>
        <begin position="178"/>
        <end position="184"/>
    </location>
    <ligand>
        <name>GTP</name>
        <dbReference type="ChEBI" id="CHEBI:37565"/>
    </ligand>
</feature>
<dbReference type="InterPro" id="IPR027417">
    <property type="entry name" value="P-loop_NTPase"/>
</dbReference>
<keyword evidence="1" id="KW-0519">Myristate</keyword>
<dbReference type="GO" id="GO:0031683">
    <property type="term" value="F:G-protein beta/gamma-subunit complex binding"/>
    <property type="evidence" value="ECO:0007669"/>
    <property type="project" value="InterPro"/>
</dbReference>
<proteinExistence type="predicted"/>
<dbReference type="Pfam" id="PF00503">
    <property type="entry name" value="G-alpha"/>
    <property type="match status" value="1"/>
</dbReference>
<evidence type="ECO:0000256" key="9">
    <source>
        <dbReference type="PIRSR" id="PIRSR601019-1"/>
    </source>
</evidence>